<evidence type="ECO:0000256" key="5">
    <source>
        <dbReference type="ARBA" id="ARBA00023163"/>
    </source>
</evidence>
<sequence length="230" mass="26102">MTGPKPEEISVGEYSGGKAAPGRSDRGGEPAVDAVAHLQDPVYLEGLRTQMQRFAVMQLGDRGLAEDAVQEALLGALKSVRSFNGRAALKTWMFAILKNKIADLLRARGRQVEVQSLLRTDEEHRDLDELFNDRGHWRRDERPAHWADPESAIHDRHFWQVFEACLDRLPGQQARLFMMREFIELETPEICAAADVTVSNLNVTLHRARMRLRECLENNWFQAGEAVEEA</sequence>
<dbReference type="SUPFAM" id="SSF88659">
    <property type="entry name" value="Sigma3 and sigma4 domains of RNA polymerase sigma factors"/>
    <property type="match status" value="1"/>
</dbReference>
<dbReference type="InterPro" id="IPR013249">
    <property type="entry name" value="RNA_pol_sigma70_r4_t2"/>
</dbReference>
<name>A0ABX4I1R0_9GAMM</name>
<evidence type="ECO:0000259" key="7">
    <source>
        <dbReference type="Pfam" id="PF04542"/>
    </source>
</evidence>
<dbReference type="InterPro" id="IPR014284">
    <property type="entry name" value="RNA_pol_sigma-70_dom"/>
</dbReference>
<dbReference type="NCBIfam" id="TIGR02937">
    <property type="entry name" value="sigma70-ECF"/>
    <property type="match status" value="1"/>
</dbReference>
<evidence type="ECO:0000313" key="9">
    <source>
        <dbReference type="EMBL" id="PCO06354.1"/>
    </source>
</evidence>
<dbReference type="Gene3D" id="1.10.1740.10">
    <property type="match status" value="1"/>
</dbReference>
<organism evidence="9 10">
    <name type="scientific">Microbulbifer flavimaris</name>
    <dbReference type="NCBI Taxonomy" id="1781068"/>
    <lineage>
        <taxon>Bacteria</taxon>
        <taxon>Pseudomonadati</taxon>
        <taxon>Pseudomonadota</taxon>
        <taxon>Gammaproteobacteria</taxon>
        <taxon>Cellvibrionales</taxon>
        <taxon>Microbulbiferaceae</taxon>
        <taxon>Microbulbifer</taxon>
    </lineage>
</organism>
<dbReference type="InterPro" id="IPR013325">
    <property type="entry name" value="RNA_pol_sigma_r2"/>
</dbReference>
<evidence type="ECO:0000259" key="8">
    <source>
        <dbReference type="Pfam" id="PF08281"/>
    </source>
</evidence>
<dbReference type="NCBIfam" id="TIGR02943">
    <property type="entry name" value="Sig70_famx1"/>
    <property type="match status" value="1"/>
</dbReference>
<dbReference type="Pfam" id="PF04542">
    <property type="entry name" value="Sigma70_r2"/>
    <property type="match status" value="1"/>
</dbReference>
<dbReference type="PANTHER" id="PTHR43133:SF8">
    <property type="entry name" value="RNA POLYMERASE SIGMA FACTOR HI_1459-RELATED"/>
    <property type="match status" value="1"/>
</dbReference>
<dbReference type="InterPro" id="IPR039425">
    <property type="entry name" value="RNA_pol_sigma-70-like"/>
</dbReference>
<comment type="similarity">
    <text evidence="1">Belongs to the sigma-70 factor family. ECF subfamily.</text>
</comment>
<dbReference type="Pfam" id="PF08281">
    <property type="entry name" value="Sigma70_r4_2"/>
    <property type="match status" value="1"/>
</dbReference>
<dbReference type="Gene3D" id="1.10.10.10">
    <property type="entry name" value="Winged helix-like DNA-binding domain superfamily/Winged helix DNA-binding domain"/>
    <property type="match status" value="1"/>
</dbReference>
<dbReference type="InterPro" id="IPR007627">
    <property type="entry name" value="RNA_pol_sigma70_r2"/>
</dbReference>
<dbReference type="SUPFAM" id="SSF88946">
    <property type="entry name" value="Sigma2 domain of RNA polymerase sigma factors"/>
    <property type="match status" value="1"/>
</dbReference>
<evidence type="ECO:0000256" key="6">
    <source>
        <dbReference type="SAM" id="MobiDB-lite"/>
    </source>
</evidence>
<protein>
    <submittedName>
        <fullName evidence="9">RNA polymerase subunit sigma</fullName>
    </submittedName>
</protein>
<dbReference type="Proteomes" id="UP000218427">
    <property type="component" value="Unassembled WGS sequence"/>
</dbReference>
<dbReference type="InterPro" id="IPR013324">
    <property type="entry name" value="RNA_pol_sigma_r3/r4-like"/>
</dbReference>
<gene>
    <name evidence="9" type="ORF">AWR36_000770</name>
</gene>
<dbReference type="NCBIfam" id="NF009196">
    <property type="entry name" value="PRK12544.1"/>
    <property type="match status" value="1"/>
</dbReference>
<accession>A0ABX4I1R0</accession>
<dbReference type="InterPro" id="IPR036388">
    <property type="entry name" value="WH-like_DNA-bd_sf"/>
</dbReference>
<keyword evidence="10" id="KW-1185">Reference proteome</keyword>
<feature type="region of interest" description="Disordered" evidence="6">
    <location>
        <begin position="1"/>
        <end position="30"/>
    </location>
</feature>
<dbReference type="InterPro" id="IPR014289">
    <property type="entry name" value="RNA_pol_sigma-24-rel"/>
</dbReference>
<evidence type="ECO:0000256" key="1">
    <source>
        <dbReference type="ARBA" id="ARBA00010641"/>
    </source>
</evidence>
<dbReference type="PANTHER" id="PTHR43133">
    <property type="entry name" value="RNA POLYMERASE ECF-TYPE SIGMA FACTO"/>
    <property type="match status" value="1"/>
</dbReference>
<comment type="caution">
    <text evidence="9">The sequence shown here is derived from an EMBL/GenBank/DDBJ whole genome shotgun (WGS) entry which is preliminary data.</text>
</comment>
<evidence type="ECO:0000256" key="3">
    <source>
        <dbReference type="ARBA" id="ARBA00023082"/>
    </source>
</evidence>
<feature type="domain" description="RNA polymerase sigma-70 region 2" evidence="7">
    <location>
        <begin position="51"/>
        <end position="110"/>
    </location>
</feature>
<keyword evidence="3" id="KW-0731">Sigma factor</keyword>
<evidence type="ECO:0000313" key="10">
    <source>
        <dbReference type="Proteomes" id="UP000218427"/>
    </source>
</evidence>
<feature type="domain" description="RNA polymerase sigma factor 70 region 4 type 2" evidence="8">
    <location>
        <begin position="162"/>
        <end position="212"/>
    </location>
</feature>
<keyword evidence="2" id="KW-0805">Transcription regulation</keyword>
<dbReference type="RefSeq" id="WP_082679313.1">
    <property type="nucleotide sequence ID" value="NZ_LRFG02000001.1"/>
</dbReference>
<keyword evidence="4" id="KW-0238">DNA-binding</keyword>
<keyword evidence="5" id="KW-0804">Transcription</keyword>
<evidence type="ECO:0000256" key="4">
    <source>
        <dbReference type="ARBA" id="ARBA00023125"/>
    </source>
</evidence>
<proteinExistence type="inferred from homology"/>
<dbReference type="EMBL" id="LRFG02000001">
    <property type="protein sequence ID" value="PCO06354.1"/>
    <property type="molecule type" value="Genomic_DNA"/>
</dbReference>
<reference evidence="9" key="1">
    <citation type="submission" date="2017-08" db="EMBL/GenBank/DDBJ databases">
        <title>Microbulbifer marisrubri sp. nov., a halophilic alphaproteobacterium isolated from marine sediment of the Yellow Sea, China.</title>
        <authorList>
            <person name="Zhang G."/>
            <person name="Xiong Q."/>
        </authorList>
    </citation>
    <scope>NUCLEOTIDE SEQUENCE [LARGE SCALE GENOMIC DNA]</scope>
    <source>
        <strain evidence="9">WRN-8</strain>
    </source>
</reference>
<evidence type="ECO:0000256" key="2">
    <source>
        <dbReference type="ARBA" id="ARBA00023015"/>
    </source>
</evidence>